<accession>A0A286UGZ6</accession>
<reference evidence="1 2" key="1">
    <citation type="journal article" date="2017" name="Mol. Ecol.">
        <title>Comparative and population genomic landscape of Phellinus noxius: A hypervariable fungus causing root rot in trees.</title>
        <authorList>
            <person name="Chung C.L."/>
            <person name="Lee T.J."/>
            <person name="Akiba M."/>
            <person name="Lee H.H."/>
            <person name="Kuo T.H."/>
            <person name="Liu D."/>
            <person name="Ke H.M."/>
            <person name="Yokoi T."/>
            <person name="Roa M.B."/>
            <person name="Lu M.J."/>
            <person name="Chang Y.Y."/>
            <person name="Ann P.J."/>
            <person name="Tsai J.N."/>
            <person name="Chen C.Y."/>
            <person name="Tzean S.S."/>
            <person name="Ota Y."/>
            <person name="Hattori T."/>
            <person name="Sahashi N."/>
            <person name="Liou R.F."/>
            <person name="Kikuchi T."/>
            <person name="Tsai I.J."/>
        </authorList>
    </citation>
    <scope>NUCLEOTIDE SEQUENCE [LARGE SCALE GENOMIC DNA]</scope>
    <source>
        <strain evidence="1 2">FFPRI411160</strain>
    </source>
</reference>
<comment type="caution">
    <text evidence="1">The sequence shown here is derived from an EMBL/GenBank/DDBJ whole genome shotgun (WGS) entry which is preliminary data.</text>
</comment>
<dbReference type="AlphaFoldDB" id="A0A286UGZ6"/>
<dbReference type="Proteomes" id="UP000217199">
    <property type="component" value="Unassembled WGS sequence"/>
</dbReference>
<name>A0A286UGZ6_9AGAM</name>
<evidence type="ECO:0000313" key="1">
    <source>
        <dbReference type="EMBL" id="PAV18896.1"/>
    </source>
</evidence>
<gene>
    <name evidence="1" type="ORF">PNOK_0573900</name>
</gene>
<proteinExistence type="predicted"/>
<dbReference type="InParanoid" id="A0A286UGZ6"/>
<dbReference type="EMBL" id="NBII01000005">
    <property type="protein sequence ID" value="PAV18896.1"/>
    <property type="molecule type" value="Genomic_DNA"/>
</dbReference>
<protein>
    <submittedName>
        <fullName evidence="1">Uncharacterized protein</fullName>
    </submittedName>
</protein>
<sequence length="104" mass="11189">MSSGGMGEENLKSALGSGTCVKPEASLRAVMDDLMTRGQGTFPFYPRNAPPARPQLADLVTALTTLFSPDRNHTSSGTANERYHSLCPARQYSLLSALVTRKSE</sequence>
<organism evidence="1 2">
    <name type="scientific">Pyrrhoderma noxium</name>
    <dbReference type="NCBI Taxonomy" id="2282107"/>
    <lineage>
        <taxon>Eukaryota</taxon>
        <taxon>Fungi</taxon>
        <taxon>Dikarya</taxon>
        <taxon>Basidiomycota</taxon>
        <taxon>Agaricomycotina</taxon>
        <taxon>Agaricomycetes</taxon>
        <taxon>Hymenochaetales</taxon>
        <taxon>Hymenochaetaceae</taxon>
        <taxon>Pyrrhoderma</taxon>
    </lineage>
</organism>
<evidence type="ECO:0000313" key="2">
    <source>
        <dbReference type="Proteomes" id="UP000217199"/>
    </source>
</evidence>
<keyword evidence="2" id="KW-1185">Reference proteome</keyword>